<feature type="domain" description="Carboxylesterase type B" evidence="1">
    <location>
        <begin position="9"/>
        <end position="112"/>
    </location>
</feature>
<dbReference type="EMBL" id="KE504122">
    <property type="protein sequence ID" value="EPT06072.1"/>
    <property type="molecule type" value="Genomic_DNA"/>
</dbReference>
<dbReference type="InterPro" id="IPR002018">
    <property type="entry name" value="CarbesteraseB"/>
</dbReference>
<dbReference type="InterPro" id="IPR029058">
    <property type="entry name" value="AB_hydrolase_fold"/>
</dbReference>
<dbReference type="STRING" id="743788.S8ELX6"/>
<evidence type="ECO:0000313" key="3">
    <source>
        <dbReference type="Proteomes" id="UP000015241"/>
    </source>
</evidence>
<organism evidence="2 3">
    <name type="scientific">Fomitopsis schrenkii</name>
    <name type="common">Brown rot fungus</name>
    <dbReference type="NCBI Taxonomy" id="2126942"/>
    <lineage>
        <taxon>Eukaryota</taxon>
        <taxon>Fungi</taxon>
        <taxon>Dikarya</taxon>
        <taxon>Basidiomycota</taxon>
        <taxon>Agaricomycotina</taxon>
        <taxon>Agaricomycetes</taxon>
        <taxon>Polyporales</taxon>
        <taxon>Fomitopsis</taxon>
    </lineage>
</organism>
<dbReference type="AlphaFoldDB" id="S8ELX6"/>
<sequence>MLIAPRRFQCQTWAAGGAPAYCYRFNTRPNGASAELGVTHFQEVAFVFDNTNGYGYDVYPNPFGGMPESYFSLAKLISSSWASFIHDLDPNSFRLHDTTTPPWPVYDNADPQDFVWDANVTELAYSEPDTYRAEGIAAILSLNRVLHR</sequence>
<dbReference type="eggNOG" id="KOG1516">
    <property type="taxonomic scope" value="Eukaryota"/>
</dbReference>
<proteinExistence type="predicted"/>
<evidence type="ECO:0000313" key="2">
    <source>
        <dbReference type="EMBL" id="EPT06072.1"/>
    </source>
</evidence>
<dbReference type="SUPFAM" id="SSF53474">
    <property type="entry name" value="alpha/beta-Hydrolases"/>
    <property type="match status" value="1"/>
</dbReference>
<reference evidence="2 3" key="1">
    <citation type="journal article" date="2012" name="Science">
        <title>The Paleozoic origin of enzymatic lignin decomposition reconstructed from 31 fungal genomes.</title>
        <authorList>
            <person name="Floudas D."/>
            <person name="Binder M."/>
            <person name="Riley R."/>
            <person name="Barry K."/>
            <person name="Blanchette R.A."/>
            <person name="Henrissat B."/>
            <person name="Martinez A.T."/>
            <person name="Otillar R."/>
            <person name="Spatafora J.W."/>
            <person name="Yadav J.S."/>
            <person name="Aerts A."/>
            <person name="Benoit I."/>
            <person name="Boyd A."/>
            <person name="Carlson A."/>
            <person name="Copeland A."/>
            <person name="Coutinho P.M."/>
            <person name="de Vries R.P."/>
            <person name="Ferreira P."/>
            <person name="Findley K."/>
            <person name="Foster B."/>
            <person name="Gaskell J."/>
            <person name="Glotzer D."/>
            <person name="Gorecki P."/>
            <person name="Heitman J."/>
            <person name="Hesse C."/>
            <person name="Hori C."/>
            <person name="Igarashi K."/>
            <person name="Jurgens J.A."/>
            <person name="Kallen N."/>
            <person name="Kersten P."/>
            <person name="Kohler A."/>
            <person name="Kuees U."/>
            <person name="Kumar T.K.A."/>
            <person name="Kuo A."/>
            <person name="LaButti K."/>
            <person name="Larrondo L.F."/>
            <person name="Lindquist E."/>
            <person name="Ling A."/>
            <person name="Lombard V."/>
            <person name="Lucas S."/>
            <person name="Lundell T."/>
            <person name="Martin R."/>
            <person name="McLaughlin D.J."/>
            <person name="Morgenstern I."/>
            <person name="Morin E."/>
            <person name="Murat C."/>
            <person name="Nagy L.G."/>
            <person name="Nolan M."/>
            <person name="Ohm R.A."/>
            <person name="Patyshakuliyeva A."/>
            <person name="Rokas A."/>
            <person name="Ruiz-Duenas F.J."/>
            <person name="Sabat G."/>
            <person name="Salamov A."/>
            <person name="Samejima M."/>
            <person name="Schmutz J."/>
            <person name="Slot J.C."/>
            <person name="St John F."/>
            <person name="Stenlid J."/>
            <person name="Sun H."/>
            <person name="Sun S."/>
            <person name="Syed K."/>
            <person name="Tsang A."/>
            <person name="Wiebenga A."/>
            <person name="Young D."/>
            <person name="Pisabarro A."/>
            <person name="Eastwood D.C."/>
            <person name="Martin F."/>
            <person name="Cullen D."/>
            <person name="Grigoriev I.V."/>
            <person name="Hibbett D.S."/>
        </authorList>
    </citation>
    <scope>NUCLEOTIDE SEQUENCE</scope>
    <source>
        <strain evidence="3">FP-58527</strain>
    </source>
</reference>
<dbReference type="HOGENOM" id="CLU_147501_0_0_1"/>
<dbReference type="Gene3D" id="3.40.50.1820">
    <property type="entry name" value="alpha/beta hydrolase"/>
    <property type="match status" value="1"/>
</dbReference>
<accession>S8ELX6</accession>
<evidence type="ECO:0000259" key="1">
    <source>
        <dbReference type="Pfam" id="PF00135"/>
    </source>
</evidence>
<dbReference type="Pfam" id="PF00135">
    <property type="entry name" value="COesterase"/>
    <property type="match status" value="1"/>
</dbReference>
<keyword evidence="3" id="KW-1185">Reference proteome</keyword>
<protein>
    <recommendedName>
        <fullName evidence="1">Carboxylesterase type B domain-containing protein</fullName>
    </recommendedName>
</protein>
<dbReference type="Proteomes" id="UP000015241">
    <property type="component" value="Unassembled WGS sequence"/>
</dbReference>
<dbReference type="InParanoid" id="S8ELX6"/>
<gene>
    <name evidence="2" type="ORF">FOMPIDRAFT_1044541</name>
</gene>
<dbReference type="OrthoDB" id="408631at2759"/>
<name>S8ELX6_FOMSC</name>